<dbReference type="EMBL" id="MT142053">
    <property type="protein sequence ID" value="QJA73788.1"/>
    <property type="molecule type" value="Genomic_DNA"/>
</dbReference>
<dbReference type="EMBL" id="MT141318">
    <property type="protein sequence ID" value="QJA58333.1"/>
    <property type="molecule type" value="Genomic_DNA"/>
</dbReference>
<sequence length="143" mass="15703">MISKLCSTTAPWTSWTAILGYPESDVWELTAAVIYVETPYKIAISRQQGGLGLGTYGVPLGAWDNRKTGGTEEMNIISSRILNLFETPATFNTQFTIVIGGTTYTNTTLYAQGIGISDISGARRIETEDSKEFRNEFTLTFIA</sequence>
<accession>A0A6M3ILQ4</accession>
<reference evidence="1" key="1">
    <citation type="submission" date="2020-03" db="EMBL/GenBank/DDBJ databases">
        <title>The deep terrestrial virosphere.</title>
        <authorList>
            <person name="Holmfeldt K."/>
            <person name="Nilsson E."/>
            <person name="Simone D."/>
            <person name="Lopez-Fernandez M."/>
            <person name="Wu X."/>
            <person name="de Brujin I."/>
            <person name="Lundin D."/>
            <person name="Andersson A."/>
            <person name="Bertilsson S."/>
            <person name="Dopson M."/>
        </authorList>
    </citation>
    <scope>NUCLEOTIDE SEQUENCE</scope>
    <source>
        <strain evidence="2">MM415A02229</strain>
        <strain evidence="1">MM415B01469</strain>
    </source>
</reference>
<evidence type="ECO:0000313" key="2">
    <source>
        <dbReference type="EMBL" id="QJA73788.1"/>
    </source>
</evidence>
<dbReference type="AlphaFoldDB" id="A0A6M3ILQ4"/>
<gene>
    <name evidence="2" type="ORF">MM415A02229_0006</name>
    <name evidence="1" type="ORF">MM415B01469_0011</name>
</gene>
<name>A0A6M3ILQ4_9ZZZZ</name>
<evidence type="ECO:0000313" key="1">
    <source>
        <dbReference type="EMBL" id="QJA58333.1"/>
    </source>
</evidence>
<proteinExistence type="predicted"/>
<organism evidence="1">
    <name type="scientific">viral metagenome</name>
    <dbReference type="NCBI Taxonomy" id="1070528"/>
    <lineage>
        <taxon>unclassified sequences</taxon>
        <taxon>metagenomes</taxon>
        <taxon>organismal metagenomes</taxon>
    </lineage>
</organism>
<protein>
    <submittedName>
        <fullName evidence="1">Uncharacterized protein</fullName>
    </submittedName>
</protein>